<comment type="similarity">
    <text evidence="1">Belongs to the UPF0213 family.</text>
</comment>
<protein>
    <submittedName>
        <fullName evidence="3">Endonuclease</fullName>
    </submittedName>
</protein>
<evidence type="ECO:0000313" key="4">
    <source>
        <dbReference type="Proteomes" id="UP000190057"/>
    </source>
</evidence>
<evidence type="ECO:0000313" key="3">
    <source>
        <dbReference type="EMBL" id="ATC35894.1"/>
    </source>
</evidence>
<dbReference type="Pfam" id="PF01541">
    <property type="entry name" value="GIY-YIG"/>
    <property type="match status" value="1"/>
</dbReference>
<dbReference type="PROSITE" id="PS50164">
    <property type="entry name" value="GIY_YIG"/>
    <property type="match status" value="1"/>
</dbReference>
<keyword evidence="3" id="KW-0255">Endonuclease</keyword>
<dbReference type="InterPro" id="IPR000305">
    <property type="entry name" value="GIY-YIG_endonuc"/>
</dbReference>
<proteinExistence type="inferred from homology"/>
<dbReference type="RefSeq" id="WP_009089210.1">
    <property type="nucleotide sequence ID" value="NZ_ANIW01000051.1"/>
</dbReference>
<sequence>MEIFYVYALRSLKDLRIYVGMTQNIEIRLSEHNKGKTKSTKGYKPWELIFVKEVRGRSEARTLEKYYKSGTGKEYLKSLDLSKGPVVQRIE</sequence>
<dbReference type="InterPro" id="IPR035901">
    <property type="entry name" value="GIY-YIG_endonuc_sf"/>
</dbReference>
<keyword evidence="3" id="KW-0378">Hydrolase</keyword>
<evidence type="ECO:0000259" key="2">
    <source>
        <dbReference type="PROSITE" id="PS50164"/>
    </source>
</evidence>
<dbReference type="InterPro" id="IPR050190">
    <property type="entry name" value="UPF0213_domain"/>
</dbReference>
<dbReference type="GeneID" id="56684122"/>
<accession>A0ABM6MS64</accession>
<evidence type="ECO:0000256" key="1">
    <source>
        <dbReference type="ARBA" id="ARBA00007435"/>
    </source>
</evidence>
<dbReference type="EMBL" id="CP023401">
    <property type="protein sequence ID" value="ATC35894.1"/>
    <property type="molecule type" value="Genomic_DNA"/>
</dbReference>
<keyword evidence="3" id="KW-0540">Nuclease</keyword>
<dbReference type="Proteomes" id="UP000190057">
    <property type="component" value="Chromosome"/>
</dbReference>
<dbReference type="GO" id="GO:0004519">
    <property type="term" value="F:endonuclease activity"/>
    <property type="evidence" value="ECO:0007669"/>
    <property type="project" value="UniProtKB-KW"/>
</dbReference>
<dbReference type="CDD" id="cd10449">
    <property type="entry name" value="GIY-YIG_SLX1_like"/>
    <property type="match status" value="1"/>
</dbReference>
<dbReference type="PANTHER" id="PTHR34477:SF1">
    <property type="entry name" value="UPF0213 PROTEIN YHBQ"/>
    <property type="match status" value="1"/>
</dbReference>
<keyword evidence="4" id="KW-1185">Reference proteome</keyword>
<dbReference type="SUPFAM" id="SSF82771">
    <property type="entry name" value="GIY-YIG endonuclease"/>
    <property type="match status" value="1"/>
</dbReference>
<reference evidence="3 4" key="1">
    <citation type="submission" date="2017-09" db="EMBL/GenBank/DDBJ databases">
        <title>Complete circularized genomes of four mosquito-derived Elizabethkingia anophelis isolates.</title>
        <authorList>
            <person name="Nicholson A.C."/>
            <person name="Xu J."/>
        </authorList>
    </citation>
    <scope>NUCLEOTIDE SEQUENCE [LARGE SCALE GENOMIC DNA]</scope>
    <source>
        <strain evidence="3 4">R26</strain>
    </source>
</reference>
<feature type="domain" description="GIY-YIG" evidence="2">
    <location>
        <begin position="2"/>
        <end position="77"/>
    </location>
</feature>
<dbReference type="PANTHER" id="PTHR34477">
    <property type="entry name" value="UPF0213 PROTEIN YHBQ"/>
    <property type="match status" value="1"/>
</dbReference>
<gene>
    <name evidence="3" type="ORF">BAZ09_006545</name>
</gene>
<dbReference type="Gene3D" id="3.40.1440.10">
    <property type="entry name" value="GIY-YIG endonuclease"/>
    <property type="match status" value="1"/>
</dbReference>
<organism evidence="3 4">
    <name type="scientific">Elizabethkingia anophelis R26</name>
    <dbReference type="NCBI Taxonomy" id="1246994"/>
    <lineage>
        <taxon>Bacteria</taxon>
        <taxon>Pseudomonadati</taxon>
        <taxon>Bacteroidota</taxon>
        <taxon>Flavobacteriia</taxon>
        <taxon>Flavobacteriales</taxon>
        <taxon>Weeksellaceae</taxon>
        <taxon>Elizabethkingia</taxon>
    </lineage>
</organism>
<name>A0ABM6MS64_9FLAO</name>